<dbReference type="InterPro" id="IPR045058">
    <property type="entry name" value="GIMA/IAN/Toc"/>
</dbReference>
<dbReference type="CDD" id="cd01852">
    <property type="entry name" value="AIG1"/>
    <property type="match status" value="1"/>
</dbReference>
<keyword evidence="2" id="KW-0547">Nucleotide-binding</keyword>
<evidence type="ECO:0000256" key="2">
    <source>
        <dbReference type="ARBA" id="ARBA00022741"/>
    </source>
</evidence>
<evidence type="ECO:0000259" key="5">
    <source>
        <dbReference type="PROSITE" id="PS51720"/>
    </source>
</evidence>
<accession>A0A2K5F5A2</accession>
<keyword evidence="4" id="KW-0175">Coiled coil</keyword>
<protein>
    <submittedName>
        <fullName evidence="6">GTPase, IMAP family member 4</fullName>
    </submittedName>
</protein>
<keyword evidence="7" id="KW-1185">Reference proteome</keyword>
<dbReference type="Gene3D" id="3.40.50.300">
    <property type="entry name" value="P-loop containing nucleotide triphosphate hydrolases"/>
    <property type="match status" value="1"/>
</dbReference>
<dbReference type="GeneTree" id="ENSGT00940000159317"/>
<evidence type="ECO:0000313" key="7">
    <source>
        <dbReference type="Proteomes" id="UP000233020"/>
    </source>
</evidence>
<dbReference type="PANTHER" id="PTHR10903:SF182">
    <property type="entry name" value="GTPASE IMAP FAMILY MEMBER 4"/>
    <property type="match status" value="1"/>
</dbReference>
<proteinExistence type="inferred from homology"/>
<name>A0A2K5F5A2_AOTNA</name>
<feature type="coiled-coil region" evidence="4">
    <location>
        <begin position="240"/>
        <end position="301"/>
    </location>
</feature>
<reference evidence="6" key="2">
    <citation type="submission" date="2025-09" db="UniProtKB">
        <authorList>
            <consortium name="Ensembl"/>
        </authorList>
    </citation>
    <scope>IDENTIFICATION</scope>
</reference>
<dbReference type="AlphaFoldDB" id="A0A2K5F5A2"/>
<evidence type="ECO:0000256" key="4">
    <source>
        <dbReference type="SAM" id="Coils"/>
    </source>
</evidence>
<dbReference type="InterPro" id="IPR006703">
    <property type="entry name" value="G_AIG1"/>
</dbReference>
<comment type="similarity">
    <text evidence="1">Belongs to the TRAFAC class TrmE-Era-EngA-EngB-Septin-like GTPase superfamily. AIG1/Toc34/Toc159-like paraseptin GTPase family. IAN subfamily.</text>
</comment>
<evidence type="ECO:0000313" key="6">
    <source>
        <dbReference type="Ensembl" id="ENSANAP00000040653.1"/>
    </source>
</evidence>
<evidence type="ECO:0000256" key="1">
    <source>
        <dbReference type="ARBA" id="ARBA00008535"/>
    </source>
</evidence>
<dbReference type="SUPFAM" id="SSF52540">
    <property type="entry name" value="P-loop containing nucleoside triphosphate hydrolases"/>
    <property type="match status" value="1"/>
</dbReference>
<dbReference type="Ensembl" id="ENSANAT00000058763.1">
    <property type="protein sequence ID" value="ENSANAP00000040653.1"/>
    <property type="gene ID" value="ENSANAG00000037676.1"/>
</dbReference>
<reference evidence="6" key="1">
    <citation type="submission" date="2025-08" db="UniProtKB">
        <authorList>
            <consortium name="Ensembl"/>
        </authorList>
    </citation>
    <scope>IDENTIFICATION</scope>
</reference>
<dbReference type="FunFam" id="3.40.50.300:FF:000366">
    <property type="entry name" value="GTPase, IMAP family member 2"/>
    <property type="match status" value="1"/>
</dbReference>
<keyword evidence="3" id="KW-0342">GTP-binding</keyword>
<sequence length="343" mass="38824">MTWLCSRSTGVQATMAAKFGGVNFNLGTPGASYGPGSQEPRHSQLRIVLVGKTGAGKSATGNSILGEKVFHSGIAAKSITKNCEKCSSTWKETELVVVDTPGIFDTEVQNDDTCKEIGRCILLTSPGPHALLLVVPLGRYTKEEQEATEKILKMFGERARRFMVLLFTRKDDLDGTNLHDYLMEAPEGIQDLMNIFGDRYCAFNNRATGAEQKAQRAQLLALVQRVVRENEGGCYTNRMYQMAEEEIQKQTQAMQELYRMEMEREKTRIREEYEEIISKLKDEMEQEKRRATMVKELAEQEALFVARQQEARKEVENQNGTLELIINALKIAFLIFSHVFMED</sequence>
<dbReference type="Pfam" id="PF04548">
    <property type="entry name" value="AIG1"/>
    <property type="match status" value="1"/>
</dbReference>
<gene>
    <name evidence="6" type="primary">GIMAP4</name>
</gene>
<dbReference type="Proteomes" id="UP000233020">
    <property type="component" value="Unplaced"/>
</dbReference>
<dbReference type="PANTHER" id="PTHR10903">
    <property type="entry name" value="GTPASE, IMAP FAMILY MEMBER-RELATED"/>
    <property type="match status" value="1"/>
</dbReference>
<dbReference type="STRING" id="37293.ENSANAP00000040653"/>
<dbReference type="PROSITE" id="PS51720">
    <property type="entry name" value="G_AIG1"/>
    <property type="match status" value="1"/>
</dbReference>
<dbReference type="GO" id="GO:0005525">
    <property type="term" value="F:GTP binding"/>
    <property type="evidence" value="ECO:0007669"/>
    <property type="project" value="UniProtKB-KW"/>
</dbReference>
<dbReference type="OMA" id="YLMEAPE"/>
<dbReference type="GO" id="GO:0005829">
    <property type="term" value="C:cytosol"/>
    <property type="evidence" value="ECO:0007669"/>
    <property type="project" value="Ensembl"/>
</dbReference>
<organism evidence="6 7">
    <name type="scientific">Aotus nancymaae</name>
    <name type="common">Ma's night monkey</name>
    <dbReference type="NCBI Taxonomy" id="37293"/>
    <lineage>
        <taxon>Eukaryota</taxon>
        <taxon>Metazoa</taxon>
        <taxon>Chordata</taxon>
        <taxon>Craniata</taxon>
        <taxon>Vertebrata</taxon>
        <taxon>Euteleostomi</taxon>
        <taxon>Mammalia</taxon>
        <taxon>Eutheria</taxon>
        <taxon>Euarchontoglires</taxon>
        <taxon>Primates</taxon>
        <taxon>Haplorrhini</taxon>
        <taxon>Platyrrhini</taxon>
        <taxon>Aotidae</taxon>
        <taxon>Aotus</taxon>
    </lineage>
</organism>
<dbReference type="InterPro" id="IPR027417">
    <property type="entry name" value="P-loop_NTPase"/>
</dbReference>
<evidence type="ECO:0000256" key="3">
    <source>
        <dbReference type="ARBA" id="ARBA00023134"/>
    </source>
</evidence>
<feature type="domain" description="AIG1-type G" evidence="5">
    <location>
        <begin position="42"/>
        <end position="244"/>
    </location>
</feature>